<feature type="transmembrane region" description="Helical" evidence="10">
    <location>
        <begin position="390"/>
        <end position="418"/>
    </location>
</feature>
<feature type="transmembrane region" description="Helical" evidence="10">
    <location>
        <begin position="60"/>
        <end position="81"/>
    </location>
</feature>
<dbReference type="AlphaFoldDB" id="A0A1J6J6M1"/>
<reference evidence="11" key="1">
    <citation type="submission" date="2016-11" db="EMBL/GenBank/DDBJ databases">
        <title>The genome of Nicotiana attenuata.</title>
        <authorList>
            <person name="Xu S."/>
            <person name="Brockmoeller T."/>
            <person name="Gaquerel E."/>
            <person name="Navarro A."/>
            <person name="Kuhl H."/>
            <person name="Gase K."/>
            <person name="Ling Z."/>
            <person name="Zhou W."/>
            <person name="Kreitzer C."/>
            <person name="Stanke M."/>
            <person name="Tang H."/>
            <person name="Lyons E."/>
            <person name="Pandey P."/>
            <person name="Pandey S.P."/>
            <person name="Timmermann B."/>
            <person name="Baldwin I.T."/>
        </authorList>
    </citation>
    <scope>NUCLEOTIDE SEQUENCE [LARGE SCALE GENOMIC DNA]</scope>
    <source>
        <strain evidence="11">UT</strain>
    </source>
</reference>
<keyword evidence="6 8" id="KW-0472">Membrane</keyword>
<dbReference type="Pfam" id="PF03094">
    <property type="entry name" value="Mlo"/>
    <property type="match status" value="1"/>
</dbReference>
<comment type="domain">
    <text evidence="8">The C-terminus contains a calmodulin-binding domain, which binds calmodulin in a calcium-dependent fashion.</text>
</comment>
<dbReference type="Gramene" id="OIT06531">
    <property type="protein sequence ID" value="OIT06531"/>
    <property type="gene ID" value="A4A49_20459"/>
</dbReference>
<keyword evidence="4 8" id="KW-0611">Plant defense</keyword>
<feature type="compositionally biased region" description="Low complexity" evidence="9">
    <location>
        <begin position="461"/>
        <end position="472"/>
    </location>
</feature>
<feature type="region of interest" description="Disordered" evidence="9">
    <location>
        <begin position="446"/>
        <end position="555"/>
    </location>
</feature>
<comment type="caution">
    <text evidence="11">The sequence shown here is derived from an EMBL/GenBank/DDBJ whole genome shotgun (WGS) entry which is preliminary data.</text>
</comment>
<dbReference type="Proteomes" id="UP000187609">
    <property type="component" value="Unassembled WGS sequence"/>
</dbReference>
<dbReference type="OMA" id="NYFWFGR"/>
<evidence type="ECO:0000256" key="3">
    <source>
        <dbReference type="ARBA" id="ARBA00022692"/>
    </source>
</evidence>
<dbReference type="GO" id="GO:0006952">
    <property type="term" value="P:defense response"/>
    <property type="evidence" value="ECO:0007669"/>
    <property type="project" value="UniProtKB-KW"/>
</dbReference>
<feature type="compositionally biased region" description="Acidic residues" evidence="9">
    <location>
        <begin position="497"/>
        <end position="506"/>
    </location>
</feature>
<evidence type="ECO:0000256" key="5">
    <source>
        <dbReference type="ARBA" id="ARBA00022989"/>
    </source>
</evidence>
<name>A0A1J6J6M1_NICAT</name>
<evidence type="ECO:0000256" key="1">
    <source>
        <dbReference type="ARBA" id="ARBA00004141"/>
    </source>
</evidence>
<comment type="subcellular location">
    <subcellularLocation>
        <location evidence="1 8">Membrane</location>
        <topology evidence="1 8">Multi-pass membrane protein</topology>
    </subcellularLocation>
</comment>
<dbReference type="OrthoDB" id="1388414at2759"/>
<keyword evidence="8" id="KW-0112">Calmodulin-binding</keyword>
<comment type="function">
    <text evidence="8">May be involved in modulation of pathogen defense and leaf cell death.</text>
</comment>
<gene>
    <name evidence="11" type="primary">MLO8_0</name>
    <name evidence="8" type="synonym">MLO</name>
    <name evidence="11" type="ORF">A4A49_20459</name>
</gene>
<dbReference type="GeneID" id="109211958"/>
<evidence type="ECO:0000256" key="6">
    <source>
        <dbReference type="ARBA" id="ARBA00023136"/>
    </source>
</evidence>
<evidence type="ECO:0000256" key="4">
    <source>
        <dbReference type="ARBA" id="ARBA00022821"/>
    </source>
</evidence>
<sequence length="555" mass="62752">MAGGGGGTSRQLDQTPTWAVAGVCAVIIIISIALEKIIHKLGTWLTDRHKKALYEALEKVKAELMILGFISLTLVFSQYYIAGICIPPSVADTMLPCPAADKNAKTEEAEEHRRRLLWYERRILAGAEPKCKDGRVSLISVDALHQIHILIFFLAVLHVIYSAITMWLGKLKIRGWKGWEQETSTHNYEFSNDPSRFRLTHETSFVRAHTSFWTRIPIFFYIGCFFRQFFRSVNKSDYLTLRNGFISVHLAPGSKFNFQKYIKRSLEDDYKVVVGVSPVLWGSFVVFLLLNVSGWHALFWASLVPMIIILAVGTKLQAVLTRMALDISERHAVVQGIPLVQGSDKYFWFGRPQLVLHLIHFALFQNAFQITYFLWIWYEYGLKSCFHDKFGFVIAKIALGVGVLFLCSYITLPLYALITQMGSNMKKSIFDEQTSKALKKWHMAVKKKAGAKGDKSTRTLGSGSPRSSVGSPLHSSIGPTLHRFKTTGHSTRFNGYDDLEASDLENDPTTPINRPEDSNAQVTDDDTELQVHVPQNEESTRNEDDFSFSKPAPQK</sequence>
<dbReference type="KEGG" id="nau:109211958"/>
<dbReference type="EMBL" id="MJEQ01037184">
    <property type="protein sequence ID" value="OIT06531.1"/>
    <property type="molecule type" value="Genomic_DNA"/>
</dbReference>
<dbReference type="PANTHER" id="PTHR31942:SF104">
    <property type="entry name" value="MLO-LIKE PROTEIN"/>
    <property type="match status" value="1"/>
</dbReference>
<feature type="transmembrane region" description="Helical" evidence="10">
    <location>
        <begin position="354"/>
        <end position="378"/>
    </location>
</feature>
<feature type="transmembrane region" description="Helical" evidence="10">
    <location>
        <begin position="272"/>
        <end position="292"/>
    </location>
</feature>
<dbReference type="InterPro" id="IPR004326">
    <property type="entry name" value="Mlo"/>
</dbReference>
<comment type="similarity">
    <text evidence="2 8">Belongs to the MLO family.</text>
</comment>
<evidence type="ECO:0000256" key="10">
    <source>
        <dbReference type="SAM" id="Phobius"/>
    </source>
</evidence>
<keyword evidence="12" id="KW-1185">Reference proteome</keyword>
<evidence type="ECO:0000256" key="2">
    <source>
        <dbReference type="ARBA" id="ARBA00006574"/>
    </source>
</evidence>
<evidence type="ECO:0000313" key="11">
    <source>
        <dbReference type="EMBL" id="OIT06531.1"/>
    </source>
</evidence>
<feature type="transmembrane region" description="Helical" evidence="10">
    <location>
        <begin position="18"/>
        <end position="39"/>
    </location>
</feature>
<keyword evidence="3 8" id="KW-0812">Transmembrane</keyword>
<feature type="compositionally biased region" description="Polar residues" evidence="9">
    <location>
        <begin position="507"/>
        <end position="522"/>
    </location>
</feature>
<accession>A0A1J6J6M1</accession>
<dbReference type="GO" id="GO:0016020">
    <property type="term" value="C:membrane"/>
    <property type="evidence" value="ECO:0007669"/>
    <property type="project" value="UniProtKB-SubCell"/>
</dbReference>
<dbReference type="PANTHER" id="PTHR31942">
    <property type="entry name" value="MLO-LIKE PROTEIN 1"/>
    <property type="match status" value="1"/>
</dbReference>
<proteinExistence type="inferred from homology"/>
<organism evidence="11 12">
    <name type="scientific">Nicotiana attenuata</name>
    <name type="common">Coyote tobacco</name>
    <dbReference type="NCBI Taxonomy" id="49451"/>
    <lineage>
        <taxon>Eukaryota</taxon>
        <taxon>Viridiplantae</taxon>
        <taxon>Streptophyta</taxon>
        <taxon>Embryophyta</taxon>
        <taxon>Tracheophyta</taxon>
        <taxon>Spermatophyta</taxon>
        <taxon>Magnoliopsida</taxon>
        <taxon>eudicotyledons</taxon>
        <taxon>Gunneridae</taxon>
        <taxon>Pentapetalae</taxon>
        <taxon>asterids</taxon>
        <taxon>lamiids</taxon>
        <taxon>Solanales</taxon>
        <taxon>Solanaceae</taxon>
        <taxon>Nicotianoideae</taxon>
        <taxon>Nicotianeae</taxon>
        <taxon>Nicotiana</taxon>
    </lineage>
</organism>
<evidence type="ECO:0000256" key="8">
    <source>
        <dbReference type="RuleBase" id="RU280816"/>
    </source>
</evidence>
<dbReference type="STRING" id="49451.A0A1J6J6M1"/>
<keyword evidence="5 8" id="KW-1133">Transmembrane helix</keyword>
<evidence type="ECO:0000256" key="9">
    <source>
        <dbReference type="SAM" id="MobiDB-lite"/>
    </source>
</evidence>
<evidence type="ECO:0000313" key="12">
    <source>
        <dbReference type="Proteomes" id="UP000187609"/>
    </source>
</evidence>
<feature type="transmembrane region" description="Helical" evidence="10">
    <location>
        <begin position="147"/>
        <end position="168"/>
    </location>
</feature>
<feature type="transmembrane region" description="Helical" evidence="10">
    <location>
        <begin position="298"/>
        <end position="320"/>
    </location>
</feature>
<dbReference type="GO" id="GO:0005516">
    <property type="term" value="F:calmodulin binding"/>
    <property type="evidence" value="ECO:0007669"/>
    <property type="project" value="UniProtKB-KW"/>
</dbReference>
<evidence type="ECO:0000256" key="7">
    <source>
        <dbReference type="ARBA" id="ARBA00023265"/>
    </source>
</evidence>
<protein>
    <recommendedName>
        <fullName evidence="8">MLO-like protein</fullName>
    </recommendedName>
</protein>
<keyword evidence="7 8" id="KW-0568">Pathogenesis-related protein</keyword>